<dbReference type="OrthoDB" id="1664597at2759"/>
<proteinExistence type="predicted"/>
<organism evidence="3 4">
    <name type="scientific">Fasciola gigantica</name>
    <name type="common">Giant liver fluke</name>
    <dbReference type="NCBI Taxonomy" id="46835"/>
    <lineage>
        <taxon>Eukaryota</taxon>
        <taxon>Metazoa</taxon>
        <taxon>Spiralia</taxon>
        <taxon>Lophotrochozoa</taxon>
        <taxon>Platyhelminthes</taxon>
        <taxon>Trematoda</taxon>
        <taxon>Digenea</taxon>
        <taxon>Plagiorchiida</taxon>
        <taxon>Echinostomata</taxon>
        <taxon>Echinostomatoidea</taxon>
        <taxon>Fasciolidae</taxon>
        <taxon>Fasciola</taxon>
    </lineage>
</organism>
<accession>A0A504YSS5</accession>
<dbReference type="PANTHER" id="PTHR23073">
    <property type="entry name" value="26S PROTEASOME REGULATORY SUBUNIT"/>
    <property type="match status" value="1"/>
</dbReference>
<reference evidence="3 4" key="1">
    <citation type="submission" date="2019-04" db="EMBL/GenBank/DDBJ databases">
        <title>Annotation for the trematode Fasciola gigantica.</title>
        <authorList>
            <person name="Choi Y.-J."/>
        </authorList>
    </citation>
    <scope>NUCLEOTIDE SEQUENCE [LARGE SCALE GENOMIC DNA]</scope>
    <source>
        <strain evidence="3">Uganda_cow_1</strain>
    </source>
</reference>
<dbReference type="Proteomes" id="UP000316759">
    <property type="component" value="Unassembled WGS sequence"/>
</dbReference>
<gene>
    <name evidence="3" type="ORF">FGIG_02559</name>
</gene>
<evidence type="ECO:0000256" key="2">
    <source>
        <dbReference type="ARBA" id="ARBA00022840"/>
    </source>
</evidence>
<evidence type="ECO:0000256" key="1">
    <source>
        <dbReference type="ARBA" id="ARBA00022741"/>
    </source>
</evidence>
<keyword evidence="2" id="KW-0067">ATP-binding</keyword>
<dbReference type="InterPro" id="IPR050221">
    <property type="entry name" value="26S_Proteasome_ATPase"/>
</dbReference>
<dbReference type="GO" id="GO:0006508">
    <property type="term" value="P:proteolysis"/>
    <property type="evidence" value="ECO:0007669"/>
    <property type="project" value="UniProtKB-KW"/>
</dbReference>
<dbReference type="GO" id="GO:0008233">
    <property type="term" value="F:peptidase activity"/>
    <property type="evidence" value="ECO:0007669"/>
    <property type="project" value="UniProtKB-KW"/>
</dbReference>
<keyword evidence="1" id="KW-0547">Nucleotide-binding</keyword>
<name>A0A504YSS5_FASGI</name>
<keyword evidence="3" id="KW-0645">Protease</keyword>
<dbReference type="AlphaFoldDB" id="A0A504YSS5"/>
<dbReference type="EMBL" id="SUNJ01005889">
    <property type="protein sequence ID" value="TPP63246.1"/>
    <property type="molecule type" value="Genomic_DNA"/>
</dbReference>
<dbReference type="GO" id="GO:0005524">
    <property type="term" value="F:ATP binding"/>
    <property type="evidence" value="ECO:0007669"/>
    <property type="project" value="UniProtKB-KW"/>
</dbReference>
<keyword evidence="4" id="KW-1185">Reference proteome</keyword>
<protein>
    <submittedName>
        <fullName evidence="3">26S protease regulatory subunit 7</fullName>
    </submittedName>
</protein>
<comment type="caution">
    <text evidence="3">The sequence shown here is derived from an EMBL/GenBank/DDBJ whole genome shotgun (WGS) entry which is preliminary data.</text>
</comment>
<dbReference type="STRING" id="46835.A0A504YSS5"/>
<keyword evidence="3" id="KW-0378">Hydrolase</keyword>
<evidence type="ECO:0000313" key="3">
    <source>
        <dbReference type="EMBL" id="TPP63246.1"/>
    </source>
</evidence>
<sequence length="76" mass="8642">MLSFEMDTVGGIRHDERAGGNKVQLTILKLINQLDVFDPRGSTKVLMANNHHNDWDHVLVSFVYVGQKVEFSFPDL</sequence>
<evidence type="ECO:0000313" key="4">
    <source>
        <dbReference type="Proteomes" id="UP000316759"/>
    </source>
</evidence>